<dbReference type="AlphaFoldDB" id="A0A7K1SCW5"/>
<dbReference type="Gene3D" id="2.60.120.10">
    <property type="entry name" value="Jelly Rolls"/>
    <property type="match status" value="1"/>
</dbReference>
<dbReference type="Proteomes" id="UP000436006">
    <property type="component" value="Unassembled WGS sequence"/>
</dbReference>
<keyword evidence="3" id="KW-1185">Reference proteome</keyword>
<evidence type="ECO:0000259" key="1">
    <source>
        <dbReference type="PROSITE" id="PS50042"/>
    </source>
</evidence>
<protein>
    <submittedName>
        <fullName evidence="2">Cyclic nucleotide-binding domain-containing protein</fullName>
    </submittedName>
</protein>
<feature type="domain" description="Cyclic nucleotide-binding" evidence="1">
    <location>
        <begin position="20"/>
        <end position="124"/>
    </location>
</feature>
<organism evidence="2 3">
    <name type="scientific">Spirosoma arboris</name>
    <dbReference type="NCBI Taxonomy" id="2682092"/>
    <lineage>
        <taxon>Bacteria</taxon>
        <taxon>Pseudomonadati</taxon>
        <taxon>Bacteroidota</taxon>
        <taxon>Cytophagia</taxon>
        <taxon>Cytophagales</taxon>
        <taxon>Cytophagaceae</taxon>
        <taxon>Spirosoma</taxon>
    </lineage>
</organism>
<comment type="caution">
    <text evidence="2">The sequence shown here is derived from an EMBL/GenBank/DDBJ whole genome shotgun (WGS) entry which is preliminary data.</text>
</comment>
<dbReference type="InterPro" id="IPR014710">
    <property type="entry name" value="RmlC-like_jellyroll"/>
</dbReference>
<dbReference type="CDD" id="cd00038">
    <property type="entry name" value="CAP_ED"/>
    <property type="match status" value="1"/>
</dbReference>
<accession>A0A7K1SCW5</accession>
<sequence length="186" mass="21244">MLNDNSSDFGINWGQYGHLVEELTIPAKTTLLHEGDVSKNAYFIKKGCLRLWFNNNGKDVTFQFFFENYGVSSIESFQSGQPSLFSIESIEPSTLLVISKANMDLIIAGLPGYQELMQAHILQRMHHYAKLFLSRIKNNPQERYLELLADSPHIVQRVPQHYIASYLGITPVSLSRIRNKVLVDKK</sequence>
<dbReference type="RefSeq" id="WP_157586260.1">
    <property type="nucleotide sequence ID" value="NZ_WPIN01000005.1"/>
</dbReference>
<dbReference type="InterPro" id="IPR018490">
    <property type="entry name" value="cNMP-bd_dom_sf"/>
</dbReference>
<dbReference type="InterPro" id="IPR000595">
    <property type="entry name" value="cNMP-bd_dom"/>
</dbReference>
<reference evidence="2 3" key="1">
    <citation type="submission" date="2019-12" db="EMBL/GenBank/DDBJ databases">
        <title>Spirosoma sp. HMF4905 genome sequencing and assembly.</title>
        <authorList>
            <person name="Kang H."/>
            <person name="Cha I."/>
            <person name="Kim H."/>
            <person name="Joh K."/>
        </authorList>
    </citation>
    <scope>NUCLEOTIDE SEQUENCE [LARGE SCALE GENOMIC DNA]</scope>
    <source>
        <strain evidence="2 3">HMF4905</strain>
    </source>
</reference>
<evidence type="ECO:0000313" key="3">
    <source>
        <dbReference type="Proteomes" id="UP000436006"/>
    </source>
</evidence>
<dbReference type="Pfam" id="PF00027">
    <property type="entry name" value="cNMP_binding"/>
    <property type="match status" value="1"/>
</dbReference>
<dbReference type="PROSITE" id="PS50042">
    <property type="entry name" value="CNMP_BINDING_3"/>
    <property type="match status" value="1"/>
</dbReference>
<dbReference type="SUPFAM" id="SSF51206">
    <property type="entry name" value="cAMP-binding domain-like"/>
    <property type="match status" value="1"/>
</dbReference>
<evidence type="ECO:0000313" key="2">
    <source>
        <dbReference type="EMBL" id="MVM31644.1"/>
    </source>
</evidence>
<name>A0A7K1SCW5_9BACT</name>
<dbReference type="EMBL" id="WPIN01000005">
    <property type="protein sequence ID" value="MVM31644.1"/>
    <property type="molecule type" value="Genomic_DNA"/>
</dbReference>
<gene>
    <name evidence="2" type="ORF">GO755_16475</name>
</gene>
<proteinExistence type="predicted"/>